<feature type="region of interest" description="Disordered" evidence="1">
    <location>
        <begin position="1"/>
        <end position="42"/>
    </location>
</feature>
<feature type="transmembrane region" description="Helical" evidence="2">
    <location>
        <begin position="202"/>
        <end position="225"/>
    </location>
</feature>
<keyword evidence="2" id="KW-0812">Transmembrane</keyword>
<reference evidence="3 4" key="1">
    <citation type="submission" date="2016-06" db="EMBL/GenBank/DDBJ databases">
        <title>Evolution of pathogenesis and genome organization in the Tremellales.</title>
        <authorList>
            <person name="Cuomo C."/>
            <person name="Litvintseva A."/>
            <person name="Heitman J."/>
            <person name="Chen Y."/>
            <person name="Sun S."/>
            <person name="Springer D."/>
            <person name="Dromer F."/>
            <person name="Young S."/>
            <person name="Zeng Q."/>
            <person name="Chapman S."/>
            <person name="Gujja S."/>
            <person name="Saif S."/>
            <person name="Birren B."/>
        </authorList>
    </citation>
    <scope>NUCLEOTIDE SEQUENCE [LARGE SCALE GENOMIC DNA]</scope>
    <source>
        <strain evidence="3 4">CBS 6039</strain>
    </source>
</reference>
<gene>
    <name evidence="3" type="ORF">L202_03312</name>
</gene>
<dbReference type="OrthoDB" id="10599804at2759"/>
<keyword evidence="2" id="KW-0472">Membrane</keyword>
<dbReference type="EMBL" id="AWGJ01000005">
    <property type="protein sequence ID" value="ODN79300.1"/>
    <property type="molecule type" value="Genomic_DNA"/>
</dbReference>
<feature type="transmembrane region" description="Helical" evidence="2">
    <location>
        <begin position="268"/>
        <end position="289"/>
    </location>
</feature>
<feature type="transmembrane region" description="Helical" evidence="2">
    <location>
        <begin position="167"/>
        <end position="190"/>
    </location>
</feature>
<keyword evidence="2" id="KW-1133">Transmembrane helix</keyword>
<keyword evidence="4" id="KW-1185">Reference proteome</keyword>
<feature type="compositionally biased region" description="Polar residues" evidence="1">
    <location>
        <begin position="23"/>
        <end position="41"/>
    </location>
</feature>
<dbReference type="GeneID" id="30154621"/>
<organism evidence="3 4">
    <name type="scientific">Cryptococcus amylolentus CBS 6039</name>
    <dbReference type="NCBI Taxonomy" id="1295533"/>
    <lineage>
        <taxon>Eukaryota</taxon>
        <taxon>Fungi</taxon>
        <taxon>Dikarya</taxon>
        <taxon>Basidiomycota</taxon>
        <taxon>Agaricomycotina</taxon>
        <taxon>Tremellomycetes</taxon>
        <taxon>Tremellales</taxon>
        <taxon>Cryptococcaceae</taxon>
        <taxon>Cryptococcus</taxon>
    </lineage>
</organism>
<name>A0A1E3HSG7_9TREE</name>
<evidence type="ECO:0000313" key="4">
    <source>
        <dbReference type="Proteomes" id="UP000094065"/>
    </source>
</evidence>
<dbReference type="RefSeq" id="XP_018994147.1">
    <property type="nucleotide sequence ID" value="XM_019137121.1"/>
</dbReference>
<evidence type="ECO:0008006" key="5">
    <source>
        <dbReference type="Google" id="ProtNLM"/>
    </source>
</evidence>
<accession>A0A1E3HSG7</accession>
<evidence type="ECO:0000256" key="1">
    <source>
        <dbReference type="SAM" id="MobiDB-lite"/>
    </source>
</evidence>
<sequence>MAPEHGAAAHQQPLPGNDKRTSRVTQPTATTRSLPTPSQQRMAEMEESDYAMCCSHLAVPVAILLNLFQPMMFYAFNAHSLLTAVPTCTSIREEDDSYIFKVQGLSDMMRGDEAVPFNIRYGATIGCQSFDGSCFCDTDTLRQPNFTFLHIDNLPSGLFPLDPPSPASYSAVMHLQIQVSIWLMAALVMSRLIHDRPNRQNVLLHLFRFGFFLITLRELVQLWYFPSSSTVTEFKGLLVKNWREISKGSMTFHEGILVTHQTFITTALATWVPLLLLIADIVCTAYSWVENLVERWSNKDATFYQIAGDKREHV</sequence>
<protein>
    <recommendedName>
        <fullName evidence="5">Transmembrane protein</fullName>
    </recommendedName>
</protein>
<proteinExistence type="predicted"/>
<evidence type="ECO:0000256" key="2">
    <source>
        <dbReference type="SAM" id="Phobius"/>
    </source>
</evidence>
<comment type="caution">
    <text evidence="3">The sequence shown here is derived from an EMBL/GenBank/DDBJ whole genome shotgun (WGS) entry which is preliminary data.</text>
</comment>
<feature type="transmembrane region" description="Helical" evidence="2">
    <location>
        <begin position="50"/>
        <end position="68"/>
    </location>
</feature>
<dbReference type="Proteomes" id="UP000094065">
    <property type="component" value="Unassembled WGS sequence"/>
</dbReference>
<evidence type="ECO:0000313" key="3">
    <source>
        <dbReference type="EMBL" id="ODN79300.1"/>
    </source>
</evidence>
<dbReference type="AlphaFoldDB" id="A0A1E3HSG7"/>